<dbReference type="AlphaFoldDB" id="A0AAE0FTT2"/>
<proteinExistence type="predicted"/>
<feature type="non-terminal residue" evidence="1">
    <location>
        <position position="163"/>
    </location>
</feature>
<sequence>MRSKNTSAEGASDFDMSFVVPHDAAPELFEARILCISNGHGEDTIAVAILKELEKEARDNGVSLQVTALPLVGMGGAYAENDITLLAPRKKMPSGGFINTDRSQLLRDLRAGLLPLLRQQWEAVIDWTQEADSMPNSKHAVLAVGDVVPLAFAAAASSKSLAP</sequence>
<protein>
    <submittedName>
        <fullName evidence="1">Uncharacterized protein</fullName>
    </submittedName>
</protein>
<keyword evidence="2" id="KW-1185">Reference proteome</keyword>
<dbReference type="PANTHER" id="PTHR39517">
    <property type="entry name" value="SLL0192 PROTEIN"/>
    <property type="match status" value="1"/>
</dbReference>
<dbReference type="Proteomes" id="UP001190700">
    <property type="component" value="Unassembled WGS sequence"/>
</dbReference>
<gene>
    <name evidence="1" type="ORF">CYMTET_25432</name>
</gene>
<accession>A0AAE0FTT2</accession>
<dbReference type="EMBL" id="LGRX02013586">
    <property type="protein sequence ID" value="KAK3265916.1"/>
    <property type="molecule type" value="Genomic_DNA"/>
</dbReference>
<evidence type="ECO:0000313" key="1">
    <source>
        <dbReference type="EMBL" id="KAK3265916.1"/>
    </source>
</evidence>
<organism evidence="1 2">
    <name type="scientific">Cymbomonas tetramitiformis</name>
    <dbReference type="NCBI Taxonomy" id="36881"/>
    <lineage>
        <taxon>Eukaryota</taxon>
        <taxon>Viridiplantae</taxon>
        <taxon>Chlorophyta</taxon>
        <taxon>Pyramimonadophyceae</taxon>
        <taxon>Pyramimonadales</taxon>
        <taxon>Pyramimonadaceae</taxon>
        <taxon>Cymbomonas</taxon>
    </lineage>
</organism>
<dbReference type="InterPro" id="IPR019994">
    <property type="entry name" value="Lipid-A-disac_synthase-rel_put"/>
</dbReference>
<name>A0AAE0FTT2_9CHLO</name>
<evidence type="ECO:0000313" key="2">
    <source>
        <dbReference type="Proteomes" id="UP001190700"/>
    </source>
</evidence>
<dbReference type="PANTHER" id="PTHR39517:SF1">
    <property type="entry name" value="LIPID-A-DISACCHARIDE SYNTHASE"/>
    <property type="match status" value="1"/>
</dbReference>
<comment type="caution">
    <text evidence="1">The sequence shown here is derived from an EMBL/GenBank/DDBJ whole genome shotgun (WGS) entry which is preliminary data.</text>
</comment>
<reference evidence="1 2" key="1">
    <citation type="journal article" date="2015" name="Genome Biol. Evol.">
        <title>Comparative Genomics of a Bacterivorous Green Alga Reveals Evolutionary Causalities and Consequences of Phago-Mixotrophic Mode of Nutrition.</title>
        <authorList>
            <person name="Burns J.A."/>
            <person name="Paasch A."/>
            <person name="Narechania A."/>
            <person name="Kim E."/>
        </authorList>
    </citation>
    <scope>NUCLEOTIDE SEQUENCE [LARGE SCALE GENOMIC DNA]</scope>
    <source>
        <strain evidence="1 2">PLY_AMNH</strain>
    </source>
</reference>